<organism evidence="2 3">
    <name type="scientific">Ferrimicrobium acidiphilum</name>
    <dbReference type="NCBI Taxonomy" id="121039"/>
    <lineage>
        <taxon>Bacteria</taxon>
        <taxon>Bacillati</taxon>
        <taxon>Actinomycetota</taxon>
        <taxon>Acidimicrobiia</taxon>
        <taxon>Acidimicrobiales</taxon>
        <taxon>Acidimicrobiaceae</taxon>
        <taxon>Ferrimicrobium</taxon>
    </lineage>
</organism>
<dbReference type="Proteomes" id="UP001560267">
    <property type="component" value="Unassembled WGS sequence"/>
</dbReference>
<sequence>MAEIRTTSDLLKAPRENHEWKEAVRLELFGDRLQRLPDLVSENSRQIAAIGEKADRAIELLAALTERMDRVERRLQRVESRLERVEGRLGRMERRDLEREILAQPRAFVRRKDMTAVRAVSSDERYDISARLPKEEENEPDLLDVILEGTTPDGERAYVAVEASITADRHDIERSHAQALLLTKATEAKVLPLVICEEEPEPGIIALAQHHHVALGQKQRGISVKASPVDPTA</sequence>
<dbReference type="Gene3D" id="1.20.5.110">
    <property type="match status" value="1"/>
</dbReference>
<dbReference type="RefSeq" id="WP_369084855.1">
    <property type="nucleotide sequence ID" value="NZ_JBFSHR010000061.1"/>
</dbReference>
<name>A0ABV3Y4T1_9ACTN</name>
<reference evidence="2 3" key="1">
    <citation type="submission" date="2024-07" db="EMBL/GenBank/DDBJ databases">
        <title>Draft Genome Sequence of Ferrimicrobium acidiphilum Strain YE2023, Isolated from a Pulp of Bioleach Reactor.</title>
        <authorList>
            <person name="Elkina Y.A."/>
            <person name="Bulaeva A.G."/>
            <person name="Beletsky A.V."/>
            <person name="Mardanov A.V."/>
        </authorList>
    </citation>
    <scope>NUCLEOTIDE SEQUENCE [LARGE SCALE GENOMIC DNA]</scope>
    <source>
        <strain evidence="2 3">YE2023</strain>
    </source>
</reference>
<comment type="caution">
    <text evidence="2">The sequence shown here is derived from an EMBL/GenBank/DDBJ whole genome shotgun (WGS) entry which is preliminary data.</text>
</comment>
<proteinExistence type="predicted"/>
<evidence type="ECO:0000256" key="1">
    <source>
        <dbReference type="SAM" id="Coils"/>
    </source>
</evidence>
<keyword evidence="3" id="KW-1185">Reference proteome</keyword>
<accession>A0ABV3Y4T1</accession>
<gene>
    <name evidence="2" type="ORF">AB6A68_12045</name>
</gene>
<evidence type="ECO:0000313" key="3">
    <source>
        <dbReference type="Proteomes" id="UP001560267"/>
    </source>
</evidence>
<dbReference type="EMBL" id="JBFSHR010000061">
    <property type="protein sequence ID" value="MEX6430557.1"/>
    <property type="molecule type" value="Genomic_DNA"/>
</dbReference>
<protein>
    <submittedName>
        <fullName evidence="2">Uncharacterized protein</fullName>
    </submittedName>
</protein>
<feature type="coiled-coil region" evidence="1">
    <location>
        <begin position="54"/>
        <end position="95"/>
    </location>
</feature>
<evidence type="ECO:0000313" key="2">
    <source>
        <dbReference type="EMBL" id="MEX6430557.1"/>
    </source>
</evidence>
<keyword evidence="1" id="KW-0175">Coiled coil</keyword>